<dbReference type="RefSeq" id="WP_022776660.1">
    <property type="nucleotide sequence ID" value="NC_022576.1"/>
</dbReference>
<name>U5NBN1_9BURK</name>
<evidence type="ECO:0000313" key="1">
    <source>
        <dbReference type="EMBL" id="AGX88725.1"/>
    </source>
</evidence>
<organism evidence="1 2">
    <name type="scientific">Candidatus Symbiobacter mobilis CR</name>
    <dbReference type="NCBI Taxonomy" id="946483"/>
    <lineage>
        <taxon>Bacteria</taxon>
        <taxon>Pseudomonadati</taxon>
        <taxon>Pseudomonadota</taxon>
        <taxon>Betaproteobacteria</taxon>
        <taxon>Burkholderiales</taxon>
        <taxon>Comamonadaceae</taxon>
    </lineage>
</organism>
<dbReference type="HOGENOM" id="CLU_1088565_0_0_4"/>
<sequence length="255" mass="28356">MSTMPAELIRMIAGAIDSNSSSEDIKTPASANTPDNLNQAFGTLTEVRRFNPGDLVAWKKLPSGGSLKNRKNPQLHETAIVLEHFNEPLIIVEDDAGSPYFREPLDLVVGYVDKDGNFVILHVDSRRFEAANSPSTELAELRERLLCRQIFTPGMLVTWKPGLRNRVLPLPGQPVVVERTLEGAIHDAKTRSGSPYFREPFDLICGLLDADGEYAAYHYDSRRFMPYVLPEAAVTEGAVTRGNAKPKRRQRNVIA</sequence>
<gene>
    <name evidence="1" type="ORF">Cenrod_2675</name>
</gene>
<protein>
    <submittedName>
        <fullName evidence="1">Uncharacterized protein</fullName>
    </submittedName>
</protein>
<dbReference type="EMBL" id="CP004885">
    <property type="protein sequence ID" value="AGX88725.1"/>
    <property type="molecule type" value="Genomic_DNA"/>
</dbReference>
<reference evidence="1 2" key="1">
    <citation type="journal article" date="2013" name="Genome Biol.">
        <title>Genomic analysis reveals key aspects of prokaryotic symbiosis in the phototrophic consortium "Chlorochromatium aggregatum".</title>
        <authorList>
            <person name="Liu Z."/>
            <person name="Muller J."/>
            <person name="Li T."/>
            <person name="Alvey R.M."/>
            <person name="Vogl K."/>
            <person name="Frigaard N.U."/>
            <person name="Rockwell N.C."/>
            <person name="Boyd E.S."/>
            <person name="Tomsho L.P."/>
            <person name="Schuster S.C."/>
            <person name="Henke P."/>
            <person name="Rohde M."/>
            <person name="Overmann J."/>
            <person name="Bryant D.A."/>
        </authorList>
    </citation>
    <scope>NUCLEOTIDE SEQUENCE [LARGE SCALE GENOMIC DNA]</scope>
    <source>
        <strain evidence="1">CR</strain>
    </source>
</reference>
<dbReference type="KEGG" id="cbx:Cenrod_2675"/>
<accession>U5NBN1</accession>
<evidence type="ECO:0000313" key="2">
    <source>
        <dbReference type="Proteomes" id="UP000017184"/>
    </source>
</evidence>
<dbReference type="PATRIC" id="fig|946483.4.peg.2702"/>
<dbReference type="AlphaFoldDB" id="U5NBN1"/>
<dbReference type="STRING" id="946483.Cenrod_2675"/>
<dbReference type="OrthoDB" id="495362at2"/>
<dbReference type="eggNOG" id="ENOG5032W12">
    <property type="taxonomic scope" value="Bacteria"/>
</dbReference>
<dbReference type="Proteomes" id="UP000017184">
    <property type="component" value="Chromosome"/>
</dbReference>
<proteinExistence type="predicted"/>
<keyword evidence="2" id="KW-1185">Reference proteome</keyword>